<dbReference type="InterPro" id="IPR013762">
    <property type="entry name" value="Integrase-like_cat_sf"/>
</dbReference>
<protein>
    <recommendedName>
        <fullName evidence="4">Tyr recombinase domain-containing protein</fullName>
    </recommendedName>
</protein>
<dbReference type="Proteomes" id="UP001159428">
    <property type="component" value="Unassembled WGS sequence"/>
</dbReference>
<evidence type="ECO:0008006" key="4">
    <source>
        <dbReference type="Google" id="ProtNLM"/>
    </source>
</evidence>
<sequence>NSSSVEAAVKRAKRARFVFQSKGNEQQFEHAESVLDKLESAKGALNANATSKAKTAIEEGIALVTKRMKVIKIADKSQYSWATVQEYLSDELASDLEDEKSEFPPRCFLSNNRSALRNPQFVESAILELLEKQLINEHSFPPHCVNPLTVAEGMKLRLVIDLREVNKYLVKPKFRYEDLRSLIGYAGLFRISELSSVKMIDITIVHDGMSIFVSKRKNDQFREGHTSIIARSGKVSCPVSITERLLVLLASPKESCSPVLRRIVRTKNGAYFHKSLGISYSTIRDEFKKYVSPFVNDPSDYCLHSLKSGGASNDGYKLSDPELKDRHAGWKNPCTKRRYIKRSHSEMLEVTRSMGI</sequence>
<keyword evidence="3" id="KW-1185">Reference proteome</keyword>
<dbReference type="PANTHER" id="PTHR34605:SF4">
    <property type="entry name" value="DNA ADENINE METHYLTRANSFERASE"/>
    <property type="match status" value="1"/>
</dbReference>
<gene>
    <name evidence="2" type="ORF">PMEA_00025938</name>
</gene>
<name>A0AAU9W0H2_9CNID</name>
<dbReference type="PANTHER" id="PTHR34605">
    <property type="entry name" value="PHAGE_INTEGRASE DOMAIN-CONTAINING PROTEIN"/>
    <property type="match status" value="1"/>
</dbReference>
<feature type="non-terminal residue" evidence="2">
    <location>
        <position position="1"/>
    </location>
</feature>
<dbReference type="Gene3D" id="1.10.443.10">
    <property type="entry name" value="Intergrase catalytic core"/>
    <property type="match status" value="1"/>
</dbReference>
<dbReference type="EMBL" id="CALNXJ010000005">
    <property type="protein sequence ID" value="CAH3040315.1"/>
    <property type="molecule type" value="Genomic_DNA"/>
</dbReference>
<dbReference type="AlphaFoldDB" id="A0AAU9W0H2"/>
<evidence type="ECO:0000313" key="3">
    <source>
        <dbReference type="Proteomes" id="UP001159428"/>
    </source>
</evidence>
<keyword evidence="1" id="KW-0233">DNA recombination</keyword>
<organism evidence="2 3">
    <name type="scientific">Pocillopora meandrina</name>
    <dbReference type="NCBI Taxonomy" id="46732"/>
    <lineage>
        <taxon>Eukaryota</taxon>
        <taxon>Metazoa</taxon>
        <taxon>Cnidaria</taxon>
        <taxon>Anthozoa</taxon>
        <taxon>Hexacorallia</taxon>
        <taxon>Scleractinia</taxon>
        <taxon>Astrocoeniina</taxon>
        <taxon>Pocilloporidae</taxon>
        <taxon>Pocillopora</taxon>
    </lineage>
</organism>
<dbReference type="GO" id="GO:0003677">
    <property type="term" value="F:DNA binding"/>
    <property type="evidence" value="ECO:0007669"/>
    <property type="project" value="InterPro"/>
</dbReference>
<dbReference type="GO" id="GO:0006310">
    <property type="term" value="P:DNA recombination"/>
    <property type="evidence" value="ECO:0007669"/>
    <property type="project" value="UniProtKB-KW"/>
</dbReference>
<evidence type="ECO:0000313" key="2">
    <source>
        <dbReference type="EMBL" id="CAH3040315.1"/>
    </source>
</evidence>
<dbReference type="InterPro" id="IPR052925">
    <property type="entry name" value="Phage_Integrase-like_Recomb"/>
</dbReference>
<accession>A0AAU9W0H2</accession>
<comment type="caution">
    <text evidence="2">The sequence shown here is derived from an EMBL/GenBank/DDBJ whole genome shotgun (WGS) entry which is preliminary data.</text>
</comment>
<reference evidence="2 3" key="1">
    <citation type="submission" date="2022-05" db="EMBL/GenBank/DDBJ databases">
        <authorList>
            <consortium name="Genoscope - CEA"/>
            <person name="William W."/>
        </authorList>
    </citation>
    <scope>NUCLEOTIDE SEQUENCE [LARGE SCALE GENOMIC DNA]</scope>
</reference>
<dbReference type="SUPFAM" id="SSF56349">
    <property type="entry name" value="DNA breaking-rejoining enzymes"/>
    <property type="match status" value="1"/>
</dbReference>
<evidence type="ECO:0000256" key="1">
    <source>
        <dbReference type="ARBA" id="ARBA00023172"/>
    </source>
</evidence>
<dbReference type="InterPro" id="IPR011010">
    <property type="entry name" value="DNA_brk_join_enz"/>
</dbReference>
<dbReference type="GO" id="GO:0015074">
    <property type="term" value="P:DNA integration"/>
    <property type="evidence" value="ECO:0007669"/>
    <property type="project" value="InterPro"/>
</dbReference>
<proteinExistence type="predicted"/>